<protein>
    <submittedName>
        <fullName evidence="3">Adenylate/guanylate cyclase domain-containing protein</fullName>
        <ecNumber evidence="3">4.6.1.-</ecNumber>
    </submittedName>
</protein>
<evidence type="ECO:0000313" key="3">
    <source>
        <dbReference type="EMBL" id="MDN5213429.1"/>
    </source>
</evidence>
<feature type="transmembrane region" description="Helical" evidence="1">
    <location>
        <begin position="125"/>
        <end position="150"/>
    </location>
</feature>
<dbReference type="Gene3D" id="3.30.70.1230">
    <property type="entry name" value="Nucleotide cyclase"/>
    <property type="match status" value="1"/>
</dbReference>
<dbReference type="CDD" id="cd07302">
    <property type="entry name" value="CHD"/>
    <property type="match status" value="1"/>
</dbReference>
<keyword evidence="3" id="KW-0456">Lyase</keyword>
<dbReference type="Pfam" id="PF00211">
    <property type="entry name" value="Guanylate_cyc"/>
    <property type="match status" value="1"/>
</dbReference>
<feature type="domain" description="Guanylate cyclase" evidence="2">
    <location>
        <begin position="172"/>
        <end position="300"/>
    </location>
</feature>
<dbReference type="PROSITE" id="PS50125">
    <property type="entry name" value="GUANYLATE_CYCLASE_2"/>
    <property type="match status" value="1"/>
</dbReference>
<dbReference type="Proteomes" id="UP001172083">
    <property type="component" value="Unassembled WGS sequence"/>
</dbReference>
<reference evidence="3" key="1">
    <citation type="submission" date="2023-06" db="EMBL/GenBank/DDBJ databases">
        <title>Genomic of Agaribacillus aureum.</title>
        <authorList>
            <person name="Wang G."/>
        </authorList>
    </citation>
    <scope>NUCLEOTIDE SEQUENCE</scope>
    <source>
        <strain evidence="3">BMA12</strain>
    </source>
</reference>
<feature type="transmembrane region" description="Helical" evidence="1">
    <location>
        <begin position="49"/>
        <end position="69"/>
    </location>
</feature>
<dbReference type="EC" id="4.6.1.-" evidence="3"/>
<dbReference type="SUPFAM" id="SSF55073">
    <property type="entry name" value="Nucleotide cyclase"/>
    <property type="match status" value="1"/>
</dbReference>
<evidence type="ECO:0000313" key="4">
    <source>
        <dbReference type="Proteomes" id="UP001172083"/>
    </source>
</evidence>
<dbReference type="InterPro" id="IPR050697">
    <property type="entry name" value="Adenylyl/Guanylyl_Cyclase_3/4"/>
</dbReference>
<accession>A0ABT8L6P8</accession>
<gene>
    <name evidence="3" type="ORF">QQ020_15270</name>
</gene>
<dbReference type="EMBL" id="JAUJEB010000003">
    <property type="protein sequence ID" value="MDN5213429.1"/>
    <property type="molecule type" value="Genomic_DNA"/>
</dbReference>
<dbReference type="GO" id="GO:0016829">
    <property type="term" value="F:lyase activity"/>
    <property type="evidence" value="ECO:0007669"/>
    <property type="project" value="UniProtKB-KW"/>
</dbReference>
<keyword evidence="1" id="KW-0812">Transmembrane</keyword>
<keyword evidence="1" id="KW-1133">Transmembrane helix</keyword>
<proteinExistence type="predicted"/>
<evidence type="ECO:0000256" key="1">
    <source>
        <dbReference type="SAM" id="Phobius"/>
    </source>
</evidence>
<evidence type="ECO:0000259" key="2">
    <source>
        <dbReference type="PROSITE" id="PS50125"/>
    </source>
</evidence>
<name>A0ABT8L6P8_9BACT</name>
<dbReference type="PANTHER" id="PTHR43081:SF1">
    <property type="entry name" value="ADENYLATE CYCLASE, TERMINAL-DIFFERENTIATION SPECIFIC"/>
    <property type="match status" value="1"/>
</dbReference>
<organism evidence="3 4">
    <name type="scientific">Agaribacillus aureus</name>
    <dbReference type="NCBI Taxonomy" id="3051825"/>
    <lineage>
        <taxon>Bacteria</taxon>
        <taxon>Pseudomonadati</taxon>
        <taxon>Bacteroidota</taxon>
        <taxon>Cytophagia</taxon>
        <taxon>Cytophagales</taxon>
        <taxon>Splendidivirgaceae</taxon>
        <taxon>Agaribacillus</taxon>
    </lineage>
</organism>
<keyword evidence="1" id="KW-0472">Membrane</keyword>
<dbReference type="InterPro" id="IPR001054">
    <property type="entry name" value="A/G_cyclase"/>
</dbReference>
<feature type="transmembrane region" description="Helical" evidence="1">
    <location>
        <begin position="81"/>
        <end position="105"/>
    </location>
</feature>
<keyword evidence="4" id="KW-1185">Reference proteome</keyword>
<dbReference type="RefSeq" id="WP_346758768.1">
    <property type="nucleotide sequence ID" value="NZ_JAUJEB010000003.1"/>
</dbReference>
<dbReference type="PANTHER" id="PTHR43081">
    <property type="entry name" value="ADENYLATE CYCLASE, TERMINAL-DIFFERENTIATION SPECIFIC-RELATED"/>
    <property type="match status" value="1"/>
</dbReference>
<dbReference type="InterPro" id="IPR029787">
    <property type="entry name" value="Nucleotide_cyclase"/>
</dbReference>
<comment type="caution">
    <text evidence="3">The sequence shown here is derived from an EMBL/GenBank/DDBJ whole genome shotgun (WGS) entry which is preliminary data.</text>
</comment>
<sequence length="360" mass="40735">MPVIKPKYRGILRDYLIGWFVASLVWELLRNVGQPASLASELTFSTRVIVFIITWLSQGLFFGLLDIFIEHYIFGRVRFIKLLLSALALQLLVMMALIVLLFFIFKAMGLANLPETLGGFIQLPVIPVALVYAMIVNFCISVVVYINMMLGNGNLLRLIRGEFYTPKADIRIFMFLDLRGSTTIAERLGHIRYSRLIQDCFYDLAIVHDYKAEIYQYVGDEAVLVWPANIGYNAINCVKAFFAFQNRIKERAAIYKSKYDMIPEFKAGLNIGEVTIAEVGELKREIAYHGDTINTAARLEASCNRLNADLLVSENLLKRLDLEPWLKSDLKGQIQLKGKQSAVNIYAIEKVTESGIKGIG</sequence>